<dbReference type="OrthoDB" id="1065544at2"/>
<organism evidence="1 2">
    <name type="scientific">Capnocytophaga cynodegmi</name>
    <dbReference type="NCBI Taxonomy" id="28189"/>
    <lineage>
        <taxon>Bacteria</taxon>
        <taxon>Pseudomonadati</taxon>
        <taxon>Bacteroidota</taxon>
        <taxon>Flavobacteriia</taxon>
        <taxon>Flavobacteriales</taxon>
        <taxon>Flavobacteriaceae</taxon>
        <taxon>Capnocytophaga</taxon>
    </lineage>
</organism>
<reference evidence="1 2" key="1">
    <citation type="submission" date="2015-01" db="EMBL/GenBank/DDBJ databases">
        <authorList>
            <person name="MANFREDI Pablo"/>
        </authorList>
    </citation>
    <scope>NUCLEOTIDE SEQUENCE [LARGE SCALE GENOMIC DNA]</scope>
    <source>
        <strain evidence="1 2">Ccy74</strain>
    </source>
</reference>
<name>A0A0B7H8F6_9FLAO</name>
<evidence type="ECO:0000313" key="1">
    <source>
        <dbReference type="EMBL" id="CEN36422.1"/>
    </source>
</evidence>
<proteinExistence type="predicted"/>
<evidence type="ECO:0008006" key="3">
    <source>
        <dbReference type="Google" id="ProtNLM"/>
    </source>
</evidence>
<dbReference type="Proteomes" id="UP000038083">
    <property type="component" value="Unassembled WGS sequence"/>
</dbReference>
<evidence type="ECO:0000313" key="2">
    <source>
        <dbReference type="Proteomes" id="UP000038083"/>
    </source>
</evidence>
<dbReference type="PROSITE" id="PS51257">
    <property type="entry name" value="PROKAR_LIPOPROTEIN"/>
    <property type="match status" value="1"/>
</dbReference>
<protein>
    <recommendedName>
        <fullName evidence="3">YtkA-like domain-containing protein</fullName>
    </recommendedName>
</protein>
<sequence>MKITTYITILFTFLIVSCSKDDKNIEKPIEETKNISPVAPSDAPTPSDKLKEVANFTENNHLISVKTVNGALYTGYNDVYLTITDVKTGKALSAEKINFLPMMRMYDNGDSKKIKHSHSCPHTENLTQVHNNHYRGYAVFQMNTGELGHWDLNLNYTISGKEFQVKEQRIEIQKQPKESHLKFTRFKGKDGKMYILALISPMQHRNGRNDNVIAGLFKAESMVSFPQAKGFSLLLDPRMPGADMQNHSTPFDDFKAQPDGFHKANINYSMSGYWELNFQIKNTEGEVIAGTEIPKTPKTKEDFDAVSEVHLRIDIPEGK</sequence>
<accession>A0A0B7H8F6</accession>
<dbReference type="EMBL" id="CDOG01000011">
    <property type="protein sequence ID" value="CEN36422.1"/>
    <property type="molecule type" value="Genomic_DNA"/>
</dbReference>
<gene>
    <name evidence="1" type="ORF">CCYN74_190007</name>
</gene>
<dbReference type="RefSeq" id="WP_018278484.1">
    <property type="nucleotide sequence ID" value="NZ_CDOF01000013.1"/>
</dbReference>
<dbReference type="AlphaFoldDB" id="A0A0B7H8F6"/>